<feature type="region of interest" description="Disordered" evidence="1">
    <location>
        <begin position="41"/>
        <end position="101"/>
    </location>
</feature>
<dbReference type="InterPro" id="IPR032710">
    <property type="entry name" value="NTF2-like_dom_sf"/>
</dbReference>
<evidence type="ECO:0000256" key="2">
    <source>
        <dbReference type="SAM" id="Phobius"/>
    </source>
</evidence>
<dbReference type="Proteomes" id="UP000586722">
    <property type="component" value="Unassembled WGS sequence"/>
</dbReference>
<evidence type="ECO:0000313" key="4">
    <source>
        <dbReference type="EMBL" id="NBN78086.1"/>
    </source>
</evidence>
<feature type="compositionally biased region" description="Gly residues" evidence="1">
    <location>
        <begin position="183"/>
        <end position="213"/>
    </location>
</feature>
<dbReference type="Gene3D" id="3.10.450.240">
    <property type="match status" value="1"/>
</dbReference>
<reference evidence="5" key="1">
    <citation type="submission" date="2020-01" db="EMBL/GenBank/DDBJ databases">
        <authorList>
            <person name="Fang Y."/>
            <person name="Sun R."/>
            <person name="Nie L."/>
            <person name="He J."/>
            <person name="Hao L."/>
            <person name="Wang L."/>
            <person name="Su S."/>
            <person name="Lv E."/>
            <person name="Zhang Z."/>
            <person name="Xie R."/>
            <person name="Liu H."/>
        </authorList>
    </citation>
    <scope>NUCLEOTIDE SEQUENCE [LARGE SCALE GENOMIC DNA]</scope>
    <source>
        <strain evidence="5">XCT-53</strain>
    </source>
</reference>
<comment type="caution">
    <text evidence="4">The sequence shown here is derived from an EMBL/GenBank/DDBJ whole genome shotgun (WGS) entry which is preliminary data.</text>
</comment>
<evidence type="ECO:0000256" key="1">
    <source>
        <dbReference type="SAM" id="MobiDB-lite"/>
    </source>
</evidence>
<dbReference type="InterPro" id="IPR007379">
    <property type="entry name" value="Tim44-like_dom"/>
</dbReference>
<feature type="transmembrane region" description="Helical" evidence="2">
    <location>
        <begin position="14"/>
        <end position="32"/>
    </location>
</feature>
<protein>
    <submittedName>
        <fullName evidence="4">TIM44-like domain-containing protein</fullName>
    </submittedName>
</protein>
<feature type="compositionally biased region" description="Low complexity" evidence="1">
    <location>
        <begin position="56"/>
        <end position="69"/>
    </location>
</feature>
<dbReference type="RefSeq" id="WP_161708245.1">
    <property type="nucleotide sequence ID" value="NZ_JAABLQ010000001.1"/>
</dbReference>
<evidence type="ECO:0000313" key="5">
    <source>
        <dbReference type="Proteomes" id="UP000586722"/>
    </source>
</evidence>
<dbReference type="SUPFAM" id="SSF54427">
    <property type="entry name" value="NTF2-like"/>
    <property type="match status" value="1"/>
</dbReference>
<gene>
    <name evidence="4" type="ORF">GWI72_07380</name>
</gene>
<dbReference type="AlphaFoldDB" id="A0A7X5F1K9"/>
<feature type="transmembrane region" description="Helical" evidence="2">
    <location>
        <begin position="138"/>
        <end position="160"/>
    </location>
</feature>
<evidence type="ECO:0000259" key="3">
    <source>
        <dbReference type="SMART" id="SM00978"/>
    </source>
</evidence>
<feature type="transmembrane region" description="Helical" evidence="2">
    <location>
        <begin position="113"/>
        <end position="132"/>
    </location>
</feature>
<sequence>MQPEKEIPSVTRRLARTSAAAILGLAALIIAADYAEARRAGSGGGFGSRGSRTHEAAPATQTAPAPAAPIERSMTPNTGPAAPAMNQTNRPGAQAQTPAAAQKPGLFGSFGRSMLGGLLVGGLIGMLLGQGFGGLAGFFGLLLQVGLIALIVFVVMRLIASRRQQAPAPAHAYSMPGASPTPMGGGLGQGAPGAMGGMGGMSGHGPAGAGQSGQSGLAGLAGGLFSGGRPAQPQPVGQPIQLDGSDFDRFEQMLTEVQEAYGREDFGALRRLATPEAMSYLAEELGELATEGRRNSVTAVKLLQGDLAEAWTEDGTDYATVAMRYEAIDVMLDRDSGAVIEGNPEVPGESIELWTFARKQGGEWKLSAIQGVQA</sequence>
<dbReference type="Pfam" id="PF04280">
    <property type="entry name" value="Tim44"/>
    <property type="match status" value="1"/>
</dbReference>
<keyword evidence="2" id="KW-1133">Transmembrane helix</keyword>
<keyword evidence="5" id="KW-1185">Reference proteome</keyword>
<accession>A0A7X5F1K9</accession>
<dbReference type="PANTHER" id="PTHR41542:SF1">
    <property type="entry name" value="BLL5807 PROTEIN"/>
    <property type="match status" value="1"/>
</dbReference>
<feature type="domain" description="Tim44-like" evidence="3">
    <location>
        <begin position="228"/>
        <end position="371"/>
    </location>
</feature>
<keyword evidence="2" id="KW-0472">Membrane</keyword>
<name>A0A7X5F1K9_9HYPH</name>
<dbReference type="SMART" id="SM00978">
    <property type="entry name" value="Tim44"/>
    <property type="match status" value="1"/>
</dbReference>
<dbReference type="EMBL" id="JAABLQ010000001">
    <property type="protein sequence ID" value="NBN78086.1"/>
    <property type="molecule type" value="Genomic_DNA"/>
</dbReference>
<proteinExistence type="predicted"/>
<dbReference type="PANTHER" id="PTHR41542">
    <property type="entry name" value="BLL5807 PROTEIN"/>
    <property type="match status" value="1"/>
</dbReference>
<keyword evidence="2" id="KW-0812">Transmembrane</keyword>
<feature type="region of interest" description="Disordered" evidence="1">
    <location>
        <begin position="177"/>
        <end position="213"/>
    </location>
</feature>
<organism evidence="4 5">
    <name type="scientific">Pannonibacter tanglangensis</name>
    <dbReference type="NCBI Taxonomy" id="2750084"/>
    <lineage>
        <taxon>Bacteria</taxon>
        <taxon>Pseudomonadati</taxon>
        <taxon>Pseudomonadota</taxon>
        <taxon>Alphaproteobacteria</taxon>
        <taxon>Hyphomicrobiales</taxon>
        <taxon>Stappiaceae</taxon>
        <taxon>Pannonibacter</taxon>
    </lineage>
</organism>